<name>R9AZD6_9GAMM</name>
<proteinExistence type="predicted"/>
<dbReference type="Proteomes" id="UP000016203">
    <property type="component" value="Unassembled WGS sequence"/>
</dbReference>
<dbReference type="InterPro" id="IPR010727">
    <property type="entry name" value="DUF1302"/>
</dbReference>
<dbReference type="AlphaFoldDB" id="R9AZD6"/>
<evidence type="ECO:0000313" key="2">
    <source>
        <dbReference type="Proteomes" id="UP000016203"/>
    </source>
</evidence>
<sequence length="90" mass="10195">MECTNRLRGALTYKNLLPEIVITPSLPFRHDVNGYGQNFQEGQMSVMAAVSAVYEQKYSVELAYVNFFGSNDLSTIEDRDFISLVFKASF</sequence>
<dbReference type="EMBL" id="AQFL01000012">
    <property type="protein sequence ID" value="EOR07619.1"/>
    <property type="molecule type" value="Genomic_DNA"/>
</dbReference>
<dbReference type="HOGENOM" id="CLU_2434209_0_0_6"/>
<protein>
    <submittedName>
        <fullName evidence="1">Uncharacterized protein</fullName>
    </submittedName>
</protein>
<organism evidence="1 2">
    <name type="scientific">Acinetobacter genomosp. 15BJ</name>
    <dbReference type="NCBI Taxonomy" id="106651"/>
    <lineage>
        <taxon>Bacteria</taxon>
        <taxon>Pseudomonadati</taxon>
        <taxon>Pseudomonadota</taxon>
        <taxon>Gammaproteobacteria</taxon>
        <taxon>Moraxellales</taxon>
        <taxon>Moraxellaceae</taxon>
        <taxon>Acinetobacter</taxon>
    </lineage>
</organism>
<dbReference type="Pfam" id="PF06980">
    <property type="entry name" value="DUF1302"/>
    <property type="match status" value="1"/>
</dbReference>
<gene>
    <name evidence="1" type="ORF">F896_01992</name>
</gene>
<comment type="caution">
    <text evidence="1">The sequence shown here is derived from an EMBL/GenBank/DDBJ whole genome shotgun (WGS) entry which is preliminary data.</text>
</comment>
<reference evidence="1 2" key="1">
    <citation type="submission" date="2013-03" db="EMBL/GenBank/DDBJ databases">
        <title>The Genome Sequence of Acinetobacter sp. CIP 110321.</title>
        <authorList>
            <consortium name="The Broad Institute Genome Sequencing Platform"/>
            <consortium name="The Broad Institute Genome Sequencing Center for Infectious Disease"/>
            <person name="Cerqueira G."/>
            <person name="Feldgarden M."/>
            <person name="Courvalin P."/>
            <person name="Perichon B."/>
            <person name="Grillot-Courvalin C."/>
            <person name="Clermont D."/>
            <person name="Rocha E."/>
            <person name="Yoon E.-J."/>
            <person name="Nemec A."/>
            <person name="Walker B."/>
            <person name="Young S.K."/>
            <person name="Zeng Q."/>
            <person name="Gargeya S."/>
            <person name="Fitzgerald M."/>
            <person name="Haas B."/>
            <person name="Abouelleil A."/>
            <person name="Alvarado L."/>
            <person name="Arachchi H.M."/>
            <person name="Berlin A.M."/>
            <person name="Chapman S.B."/>
            <person name="Dewar J."/>
            <person name="Goldberg J."/>
            <person name="Griggs A."/>
            <person name="Gujja S."/>
            <person name="Hansen M."/>
            <person name="Howarth C."/>
            <person name="Imamovic A."/>
            <person name="Larimer J."/>
            <person name="McCowan C."/>
            <person name="Murphy C."/>
            <person name="Neiman D."/>
            <person name="Pearson M."/>
            <person name="Priest M."/>
            <person name="Roberts A."/>
            <person name="Saif S."/>
            <person name="Shea T."/>
            <person name="Sisk P."/>
            <person name="Sykes S."/>
            <person name="Wortman J."/>
            <person name="Nusbaum C."/>
            <person name="Birren B."/>
        </authorList>
    </citation>
    <scope>NUCLEOTIDE SEQUENCE [LARGE SCALE GENOMIC DNA]</scope>
    <source>
        <strain evidence="1 2">CIP 110321</strain>
    </source>
</reference>
<evidence type="ECO:0000313" key="1">
    <source>
        <dbReference type="EMBL" id="EOR07619.1"/>
    </source>
</evidence>
<accession>R9AZD6</accession>